<feature type="transmembrane region" description="Helical" evidence="7">
    <location>
        <begin position="278"/>
        <end position="294"/>
    </location>
</feature>
<feature type="transmembrane region" description="Helical" evidence="7">
    <location>
        <begin position="255"/>
        <end position="272"/>
    </location>
</feature>
<dbReference type="InterPro" id="IPR000620">
    <property type="entry name" value="EamA_dom"/>
</dbReference>
<keyword evidence="4 7" id="KW-0812">Transmembrane</keyword>
<feature type="transmembrane region" description="Helical" evidence="7">
    <location>
        <begin position="101"/>
        <end position="121"/>
    </location>
</feature>
<dbReference type="InterPro" id="IPR037185">
    <property type="entry name" value="EmrE-like"/>
</dbReference>
<keyword evidence="6 7" id="KW-0472">Membrane</keyword>
<sequence length="316" mass="34897">MHKKNNSTENISAAHLTALLTILIWGTTFVSTKILLNDFTPTEILIARFVLGFLALFLIYPHRLKVTDKKHEIVFACAGLCGMTLYQFLENMALSYSLASNVGVIVCIAPFFTAILAQVFLDGESLTPQFFVGFLIAISGIILVSFNGSATFELNPLGDLLAVVAAMVWAIYSILGRKISSYGYNTIQATRRTFFYAIIFMIPLTFFFPCDWEFARFADPVNLFNIAFLGLGASAFCFVTWNFSVKVLGAVKTSVYLYLNPVITVITAMIVLEEKVTIMAAAGTVLALTGLIVSESKFSWRKRSRDADSKTGEEVL</sequence>
<feature type="transmembrane region" description="Helical" evidence="7">
    <location>
        <begin position="44"/>
        <end position="61"/>
    </location>
</feature>
<keyword evidence="3" id="KW-1003">Cell membrane</keyword>
<name>A0ABR6WQX7_9FIRM</name>
<evidence type="ECO:0000256" key="7">
    <source>
        <dbReference type="SAM" id="Phobius"/>
    </source>
</evidence>
<evidence type="ECO:0000256" key="2">
    <source>
        <dbReference type="ARBA" id="ARBA00007362"/>
    </source>
</evidence>
<feature type="domain" description="EamA" evidence="8">
    <location>
        <begin position="14"/>
        <end position="145"/>
    </location>
</feature>
<dbReference type="PANTHER" id="PTHR32322:SF18">
    <property type="entry name" value="S-ADENOSYLMETHIONINE_S-ADENOSYLHOMOCYSTEINE TRANSPORTER"/>
    <property type="match status" value="1"/>
</dbReference>
<feature type="transmembrane region" description="Helical" evidence="7">
    <location>
        <begin position="130"/>
        <end position="148"/>
    </location>
</feature>
<proteinExistence type="inferred from homology"/>
<comment type="caution">
    <text evidence="9">The sequence shown here is derived from an EMBL/GenBank/DDBJ whole genome shotgun (WGS) entry which is preliminary data.</text>
</comment>
<feature type="domain" description="EamA" evidence="8">
    <location>
        <begin position="157"/>
        <end position="293"/>
    </location>
</feature>
<comment type="similarity">
    <text evidence="2">Belongs to the EamA transporter family.</text>
</comment>
<dbReference type="Proteomes" id="UP000603234">
    <property type="component" value="Unassembled WGS sequence"/>
</dbReference>
<organism evidence="9 10">
    <name type="scientific">Acetobacterium fimetarium</name>
    <dbReference type="NCBI Taxonomy" id="52691"/>
    <lineage>
        <taxon>Bacteria</taxon>
        <taxon>Bacillati</taxon>
        <taxon>Bacillota</taxon>
        <taxon>Clostridia</taxon>
        <taxon>Eubacteriales</taxon>
        <taxon>Eubacteriaceae</taxon>
        <taxon>Acetobacterium</taxon>
    </lineage>
</organism>
<evidence type="ECO:0000313" key="9">
    <source>
        <dbReference type="EMBL" id="MBC3802892.1"/>
    </source>
</evidence>
<keyword evidence="10" id="KW-1185">Reference proteome</keyword>
<feature type="transmembrane region" description="Helical" evidence="7">
    <location>
        <begin position="221"/>
        <end position="243"/>
    </location>
</feature>
<dbReference type="RefSeq" id="WP_186840814.1">
    <property type="nucleotide sequence ID" value="NZ_WJBC01000001.1"/>
</dbReference>
<comment type="subcellular location">
    <subcellularLocation>
        <location evidence="1">Cell membrane</location>
        <topology evidence="1">Multi-pass membrane protein</topology>
    </subcellularLocation>
</comment>
<evidence type="ECO:0000256" key="4">
    <source>
        <dbReference type="ARBA" id="ARBA00022692"/>
    </source>
</evidence>
<keyword evidence="5 7" id="KW-1133">Transmembrane helix</keyword>
<accession>A0ABR6WQX7</accession>
<protein>
    <submittedName>
        <fullName evidence="9">EamA family transporter</fullName>
    </submittedName>
</protein>
<evidence type="ECO:0000259" key="8">
    <source>
        <dbReference type="Pfam" id="PF00892"/>
    </source>
</evidence>
<dbReference type="EMBL" id="WJBC01000001">
    <property type="protein sequence ID" value="MBC3802892.1"/>
    <property type="molecule type" value="Genomic_DNA"/>
</dbReference>
<dbReference type="InterPro" id="IPR050638">
    <property type="entry name" value="AA-Vitamin_Transporters"/>
</dbReference>
<evidence type="ECO:0000256" key="6">
    <source>
        <dbReference type="ARBA" id="ARBA00023136"/>
    </source>
</evidence>
<feature type="transmembrane region" description="Helical" evidence="7">
    <location>
        <begin position="12"/>
        <end position="32"/>
    </location>
</feature>
<feature type="transmembrane region" description="Helical" evidence="7">
    <location>
        <begin position="154"/>
        <end position="172"/>
    </location>
</feature>
<feature type="transmembrane region" description="Helical" evidence="7">
    <location>
        <begin position="193"/>
        <end position="209"/>
    </location>
</feature>
<dbReference type="Pfam" id="PF00892">
    <property type="entry name" value="EamA"/>
    <property type="match status" value="2"/>
</dbReference>
<evidence type="ECO:0000256" key="1">
    <source>
        <dbReference type="ARBA" id="ARBA00004651"/>
    </source>
</evidence>
<evidence type="ECO:0000256" key="5">
    <source>
        <dbReference type="ARBA" id="ARBA00022989"/>
    </source>
</evidence>
<evidence type="ECO:0000313" key="10">
    <source>
        <dbReference type="Proteomes" id="UP000603234"/>
    </source>
</evidence>
<dbReference type="PANTHER" id="PTHR32322">
    <property type="entry name" value="INNER MEMBRANE TRANSPORTER"/>
    <property type="match status" value="1"/>
</dbReference>
<evidence type="ECO:0000256" key="3">
    <source>
        <dbReference type="ARBA" id="ARBA00022475"/>
    </source>
</evidence>
<gene>
    <name evidence="9" type="ORF">GH808_00345</name>
</gene>
<feature type="transmembrane region" description="Helical" evidence="7">
    <location>
        <begin position="73"/>
        <end position="89"/>
    </location>
</feature>
<dbReference type="SUPFAM" id="SSF103481">
    <property type="entry name" value="Multidrug resistance efflux transporter EmrE"/>
    <property type="match status" value="2"/>
</dbReference>
<reference evidence="9 10" key="1">
    <citation type="journal article" date="2020" name="mSystems">
        <title>Defining Genomic and Predicted Metabolic Features of the Acetobacterium Genus.</title>
        <authorList>
            <person name="Ross D.E."/>
            <person name="Marshall C.W."/>
            <person name="Gulliver D."/>
            <person name="May H.D."/>
            <person name="Norman R.S."/>
        </authorList>
    </citation>
    <scope>NUCLEOTIDE SEQUENCE [LARGE SCALE GENOMIC DNA]</scope>
    <source>
        <strain evidence="9 10">DSM 8238</strain>
    </source>
</reference>